<proteinExistence type="predicted"/>
<evidence type="ECO:0000313" key="3">
    <source>
        <dbReference type="Proteomes" id="UP001358586"/>
    </source>
</evidence>
<dbReference type="EMBL" id="JARKNE010000012">
    <property type="protein sequence ID" value="KAK5775703.1"/>
    <property type="molecule type" value="Genomic_DNA"/>
</dbReference>
<name>A0ABR0MP52_GOSAR</name>
<feature type="region of interest" description="Disordered" evidence="1">
    <location>
        <begin position="74"/>
        <end position="154"/>
    </location>
</feature>
<reference evidence="2 3" key="1">
    <citation type="submission" date="2023-03" db="EMBL/GenBank/DDBJ databases">
        <title>WGS of Gossypium arboreum.</title>
        <authorList>
            <person name="Yu D."/>
        </authorList>
    </citation>
    <scope>NUCLEOTIDE SEQUENCE [LARGE SCALE GENOMIC DNA]</scope>
    <source>
        <tissue evidence="2">Leaf</tissue>
    </source>
</reference>
<evidence type="ECO:0000313" key="2">
    <source>
        <dbReference type="EMBL" id="KAK5775703.1"/>
    </source>
</evidence>
<comment type="caution">
    <text evidence="2">The sequence shown here is derived from an EMBL/GenBank/DDBJ whole genome shotgun (WGS) entry which is preliminary data.</text>
</comment>
<evidence type="ECO:0000256" key="1">
    <source>
        <dbReference type="SAM" id="MobiDB-lite"/>
    </source>
</evidence>
<keyword evidence="3" id="KW-1185">Reference proteome</keyword>
<organism evidence="2 3">
    <name type="scientific">Gossypium arboreum</name>
    <name type="common">Tree cotton</name>
    <name type="synonym">Gossypium nanking</name>
    <dbReference type="NCBI Taxonomy" id="29729"/>
    <lineage>
        <taxon>Eukaryota</taxon>
        <taxon>Viridiplantae</taxon>
        <taxon>Streptophyta</taxon>
        <taxon>Embryophyta</taxon>
        <taxon>Tracheophyta</taxon>
        <taxon>Spermatophyta</taxon>
        <taxon>Magnoliopsida</taxon>
        <taxon>eudicotyledons</taxon>
        <taxon>Gunneridae</taxon>
        <taxon>Pentapetalae</taxon>
        <taxon>rosids</taxon>
        <taxon>malvids</taxon>
        <taxon>Malvales</taxon>
        <taxon>Malvaceae</taxon>
        <taxon>Malvoideae</taxon>
        <taxon>Gossypium</taxon>
    </lineage>
</organism>
<feature type="compositionally biased region" description="Acidic residues" evidence="1">
    <location>
        <begin position="78"/>
        <end position="91"/>
    </location>
</feature>
<feature type="compositionally biased region" description="Basic and acidic residues" evidence="1">
    <location>
        <begin position="123"/>
        <end position="136"/>
    </location>
</feature>
<protein>
    <submittedName>
        <fullName evidence="2">Uncharacterized protein</fullName>
    </submittedName>
</protein>
<sequence length="248" mass="28499">MIQDTVKVIVRKKKVPLTSKFINDLFNLPDVEKDEYYSTMNNINWDFLQQVLDVVTNSGSQWIIRKLVERVHELNQGEQEEPTEPDTDESTSENKTEANSVTDTKEEESDKELNSPKPAKASENPEPRVEAEEEPVKLSIEPKSATPMLTSVSSSKKSELSILMDMCKFMHNQQQTYWKYAKIRDDSIRHSFKNISNIFAHELPDAIFETWTEDTDNASRDGAEKTKGMSQENKMRDSSLIIYLFLGP</sequence>
<dbReference type="Proteomes" id="UP001358586">
    <property type="component" value="Chromosome 12"/>
</dbReference>
<gene>
    <name evidence="2" type="ORF">PVK06_043634</name>
</gene>
<accession>A0ABR0MP52</accession>